<dbReference type="Pfam" id="PF05347">
    <property type="entry name" value="Complex1_LYR"/>
    <property type="match status" value="1"/>
</dbReference>
<feature type="region of interest" description="Disordered" evidence="2">
    <location>
        <begin position="679"/>
        <end position="699"/>
    </location>
</feature>
<dbReference type="Proteomes" id="UP000504638">
    <property type="component" value="Unplaced"/>
</dbReference>
<feature type="region of interest" description="Disordered" evidence="2">
    <location>
        <begin position="324"/>
        <end position="604"/>
    </location>
</feature>
<dbReference type="RefSeq" id="XP_033531895.1">
    <property type="nucleotide sequence ID" value="XM_033681982.1"/>
</dbReference>
<feature type="compositionally biased region" description="Low complexity" evidence="2">
    <location>
        <begin position="486"/>
        <end position="503"/>
    </location>
</feature>
<dbReference type="InterPro" id="IPR008011">
    <property type="entry name" value="Complex1_LYR_dom"/>
</dbReference>
<dbReference type="CDD" id="cd20264">
    <property type="entry name" value="Complex1_LYR_LYRM4"/>
    <property type="match status" value="1"/>
</dbReference>
<organism evidence="4">
    <name type="scientific">Eremomyces bilateralis CBS 781.70</name>
    <dbReference type="NCBI Taxonomy" id="1392243"/>
    <lineage>
        <taxon>Eukaryota</taxon>
        <taxon>Fungi</taxon>
        <taxon>Dikarya</taxon>
        <taxon>Ascomycota</taxon>
        <taxon>Pezizomycotina</taxon>
        <taxon>Dothideomycetes</taxon>
        <taxon>Dothideomycetes incertae sedis</taxon>
        <taxon>Eremomycetales</taxon>
        <taxon>Eremomycetaceae</taxon>
        <taxon>Eremomyces</taxon>
    </lineage>
</organism>
<dbReference type="PANTHER" id="PTHR13166:SF7">
    <property type="entry name" value="LYR MOTIF-CONTAINING PROTEIN 4"/>
    <property type="match status" value="1"/>
</dbReference>
<accession>A0A6G1FWW5</accession>
<reference evidence="4 6" key="1">
    <citation type="submission" date="2020-01" db="EMBL/GenBank/DDBJ databases">
        <authorList>
            <consortium name="DOE Joint Genome Institute"/>
            <person name="Haridas S."/>
            <person name="Albert R."/>
            <person name="Binder M."/>
            <person name="Bloem J."/>
            <person name="Labutti K."/>
            <person name="Salamov A."/>
            <person name="Andreopoulos B."/>
            <person name="Baker S.E."/>
            <person name="Barry K."/>
            <person name="Bills G."/>
            <person name="Bluhm B.H."/>
            <person name="Cannon C."/>
            <person name="Castanera R."/>
            <person name="Culley D.E."/>
            <person name="Daum C."/>
            <person name="Ezra D."/>
            <person name="Gonzalez J.B."/>
            <person name="Henrissat B."/>
            <person name="Kuo A."/>
            <person name="Liang C."/>
            <person name="Lipzen A."/>
            <person name="Lutzoni F."/>
            <person name="Magnuson J."/>
            <person name="Mondo S."/>
            <person name="Nolan M."/>
            <person name="Ohm R."/>
            <person name="Pangilinan J."/>
            <person name="Park H.-J."/>
            <person name="Ramirez L."/>
            <person name="Alfaro M."/>
            <person name="Sun H."/>
            <person name="Tritt A."/>
            <person name="Yoshinaga Y."/>
            <person name="Zwiers L.-H."/>
            <person name="Turgeon B.G."/>
            <person name="Goodwin S.B."/>
            <person name="Spatafora J.W."/>
            <person name="Crous P.W."/>
            <person name="Grigoriev I.V."/>
        </authorList>
    </citation>
    <scope>NUCLEOTIDE SEQUENCE</scope>
    <source>
        <strain evidence="4 6">CBS 781.70</strain>
    </source>
</reference>
<reference evidence="6" key="3">
    <citation type="submission" date="2025-04" db="UniProtKB">
        <authorList>
            <consortium name="RefSeq"/>
        </authorList>
    </citation>
    <scope>IDENTIFICATION</scope>
    <source>
        <strain evidence="6">CBS 781.70</strain>
    </source>
</reference>
<evidence type="ECO:0000313" key="4">
    <source>
        <dbReference type="EMBL" id="KAF1810264.1"/>
    </source>
</evidence>
<evidence type="ECO:0000256" key="1">
    <source>
        <dbReference type="ARBA" id="ARBA00009508"/>
    </source>
</evidence>
<dbReference type="GO" id="GO:0016226">
    <property type="term" value="P:iron-sulfur cluster assembly"/>
    <property type="evidence" value="ECO:0007669"/>
    <property type="project" value="InterPro"/>
</dbReference>
<dbReference type="InterPro" id="IPR045297">
    <property type="entry name" value="Complex1_LYR_LYRM4"/>
</dbReference>
<feature type="compositionally biased region" description="Polar residues" evidence="2">
    <location>
        <begin position="454"/>
        <end position="485"/>
    </location>
</feature>
<name>A0A6G1FWW5_9PEZI</name>
<feature type="compositionally biased region" description="Polar residues" evidence="2">
    <location>
        <begin position="504"/>
        <end position="513"/>
    </location>
</feature>
<reference evidence="6" key="2">
    <citation type="submission" date="2020-04" db="EMBL/GenBank/DDBJ databases">
        <authorList>
            <consortium name="NCBI Genome Project"/>
        </authorList>
    </citation>
    <scope>NUCLEOTIDE SEQUENCE</scope>
    <source>
        <strain evidence="6">CBS 781.70</strain>
    </source>
</reference>
<feature type="region of interest" description="Disordered" evidence="2">
    <location>
        <begin position="191"/>
        <end position="213"/>
    </location>
</feature>
<evidence type="ECO:0000313" key="5">
    <source>
        <dbReference type="Proteomes" id="UP000504638"/>
    </source>
</evidence>
<dbReference type="InterPro" id="IPR051522">
    <property type="entry name" value="ISC_assembly_LYR"/>
</dbReference>
<proteinExistence type="inferred from homology"/>
<protein>
    <recommendedName>
        <fullName evidence="3">Complex 1 LYR protein domain-containing protein</fullName>
    </recommendedName>
</protein>
<sequence>MSVAKSNVGSQARSLYRSLLRQGNQFANYNFREYAKRRTRDAFRENQAITEERKVQEMMQKGLQELQVLKRQTVISQMFQFDKLVVEGGKTGKQTGRKGDIVRQKDQGWFRPTGRSARSGRVQAEHDVFEGLPVRQWRQVETTVGAPPGSTTQSKKNAWPELSMPRESHLLPEHSQQLLRAARAGWLYKATPGGAEEDEKENEDEEPKESERGFAVKKWSVVPRHLEEPEREYLAKRRKGLATSTNGLNIDGIAGGPMRKTKVQKADADGNLKIYEVLVPEGQTVEGEVLNEEAIPENVPVVVPPAVPGTIVEGVGVVNEEGLVVAGELPAPVKRKPPPPRRKPKRSGPGRGRKKVVIEPSTENAGPGTEGAADPSKLTVPPLGNVESSSAPSADGDTPMGDAGDEDDEESEDGEEGDKDDREDGELSSGVEDGEGATEVPTIPASEQPPSIAISRTSPDVAPSTHSSSQTGGVITSDAMLTQPTDSDLLPSNPSSDINLSSSATNLLVTSDTDIPMTSGLTPPNKSEPSKSNSPEMPLAETQDSQGPLREDISVTPTTSEQPEPPSEKVASPVVPETEPKQEDPVDESAPAAAEISDPETKPGALVTQTVEETQEAIEIVSKPAADSPDLFGSLERHLAGESAEEPSDAAVETTVADAMGETAAPPEVSEALEEEIASKAVAEEKSGSKDAGTAGEGA</sequence>
<feature type="compositionally biased region" description="Acidic residues" evidence="2">
    <location>
        <begin position="403"/>
        <end position="436"/>
    </location>
</feature>
<feature type="compositionally biased region" description="Low complexity" evidence="2">
    <location>
        <begin position="523"/>
        <end position="536"/>
    </location>
</feature>
<comment type="similarity">
    <text evidence="1">Belongs to the complex I LYR family.</text>
</comment>
<dbReference type="OrthoDB" id="275715at2759"/>
<dbReference type="AlphaFoldDB" id="A0A6G1FWW5"/>
<evidence type="ECO:0000313" key="6">
    <source>
        <dbReference type="RefSeq" id="XP_033531895.1"/>
    </source>
</evidence>
<dbReference type="GO" id="GO:0005739">
    <property type="term" value="C:mitochondrion"/>
    <property type="evidence" value="ECO:0007669"/>
    <property type="project" value="TreeGrafter"/>
</dbReference>
<dbReference type="EMBL" id="ML975167">
    <property type="protein sequence ID" value="KAF1810264.1"/>
    <property type="molecule type" value="Genomic_DNA"/>
</dbReference>
<feature type="compositionally biased region" description="Basic residues" evidence="2">
    <location>
        <begin position="333"/>
        <end position="355"/>
    </location>
</feature>
<feature type="region of interest" description="Disordered" evidence="2">
    <location>
        <begin position="245"/>
        <end position="264"/>
    </location>
</feature>
<evidence type="ECO:0000256" key="2">
    <source>
        <dbReference type="SAM" id="MobiDB-lite"/>
    </source>
</evidence>
<dbReference type="GeneID" id="54422552"/>
<gene>
    <name evidence="4 6" type="ORF">P152DRAFT_484063</name>
</gene>
<feature type="compositionally biased region" description="Acidic residues" evidence="2">
    <location>
        <begin position="195"/>
        <end position="208"/>
    </location>
</feature>
<dbReference type="PANTHER" id="PTHR13166">
    <property type="entry name" value="PROTEIN C6ORF149"/>
    <property type="match status" value="1"/>
</dbReference>
<keyword evidence="5" id="KW-1185">Reference proteome</keyword>
<dbReference type="GO" id="GO:1990221">
    <property type="term" value="C:L-cysteine desulfurase complex"/>
    <property type="evidence" value="ECO:0007669"/>
    <property type="project" value="TreeGrafter"/>
</dbReference>
<feature type="domain" description="Complex 1 LYR protein" evidence="3">
    <location>
        <begin position="11"/>
        <end position="67"/>
    </location>
</feature>
<evidence type="ECO:0000259" key="3">
    <source>
        <dbReference type="Pfam" id="PF05347"/>
    </source>
</evidence>